<dbReference type="EMBL" id="JBHSWE010000002">
    <property type="protein sequence ID" value="MFC6674269.1"/>
    <property type="molecule type" value="Genomic_DNA"/>
</dbReference>
<keyword evidence="2" id="KW-0378">Hydrolase</keyword>
<reference evidence="5" key="1">
    <citation type="journal article" date="2019" name="Int. J. Syst. Evol. Microbiol.">
        <title>The Global Catalogue of Microorganisms (GCM) 10K type strain sequencing project: providing services to taxonomists for standard genome sequencing and annotation.</title>
        <authorList>
            <consortium name="The Broad Institute Genomics Platform"/>
            <consortium name="The Broad Institute Genome Sequencing Center for Infectious Disease"/>
            <person name="Wu L."/>
            <person name="Ma J."/>
        </authorList>
    </citation>
    <scope>NUCLEOTIDE SEQUENCE [LARGE SCALE GENOMIC DNA]</scope>
    <source>
        <strain evidence="5">NBRC 111756</strain>
    </source>
</reference>
<dbReference type="InterPro" id="IPR000917">
    <property type="entry name" value="Sulfatase_N"/>
</dbReference>
<name>A0ABW2A9W8_9GAMM</name>
<evidence type="ECO:0000313" key="5">
    <source>
        <dbReference type="Proteomes" id="UP001596422"/>
    </source>
</evidence>
<dbReference type="Proteomes" id="UP001596422">
    <property type="component" value="Unassembled WGS sequence"/>
</dbReference>
<comment type="caution">
    <text evidence="4">The sequence shown here is derived from an EMBL/GenBank/DDBJ whole genome shotgun (WGS) entry which is preliminary data.</text>
</comment>
<gene>
    <name evidence="4" type="ORF">ACFQDL_32255</name>
</gene>
<evidence type="ECO:0000256" key="1">
    <source>
        <dbReference type="ARBA" id="ARBA00022723"/>
    </source>
</evidence>
<organism evidence="4 5">
    <name type="scientific">Marinobacterium aestuariivivens</name>
    <dbReference type="NCBI Taxonomy" id="1698799"/>
    <lineage>
        <taxon>Bacteria</taxon>
        <taxon>Pseudomonadati</taxon>
        <taxon>Pseudomonadota</taxon>
        <taxon>Gammaproteobacteria</taxon>
        <taxon>Oceanospirillales</taxon>
        <taxon>Oceanospirillaceae</taxon>
        <taxon>Marinobacterium</taxon>
    </lineage>
</organism>
<dbReference type="RefSeq" id="WP_379914208.1">
    <property type="nucleotide sequence ID" value="NZ_JBHSWE010000002.1"/>
</dbReference>
<sequence length="374" mass="41902">MQWANAAADEDGRVRSGFYMENAHRPARVPAEHSETAYLTNRAIETIDAIGDKPWCLHLSYIKPHWPYLAPAPYHALYRGADVPPALKSEAERADPHPIYAAFMKLGVAQCLSDDAKRAHILPAYLGLIKQVDDELGRLFAHLEAKGLSDNTLIALTADHGDYFGDHWLGEKDLFHDPSVKIPLIIYDPSTEADPTRGKVCTDLTAAIDLIPTFLESLGSEIPDHRLEGQSLLRFIRQQRAIERPVVFTESDYARLPVSTMLDQDPYRARMTMAFDGRYKFVHCPGYRPILFDLANDPSEFVDLGADPGYASIREQLKDQMLDWSATLKNRAAVSSAMQTEYKGKSARQGILIGFWSPDEVPENRRLPAQLGLS</sequence>
<proteinExistence type="predicted"/>
<accession>A0ABW2A9W8</accession>
<protein>
    <submittedName>
        <fullName evidence="4">Sulfatase-like hydrolase/transferase</fullName>
    </submittedName>
</protein>
<keyword evidence="1" id="KW-0479">Metal-binding</keyword>
<dbReference type="Pfam" id="PF00884">
    <property type="entry name" value="Sulfatase"/>
    <property type="match status" value="1"/>
</dbReference>
<keyword evidence="5" id="KW-1185">Reference proteome</keyword>
<evidence type="ECO:0000256" key="2">
    <source>
        <dbReference type="ARBA" id="ARBA00022801"/>
    </source>
</evidence>
<dbReference type="PANTHER" id="PTHR45953:SF1">
    <property type="entry name" value="IDURONATE 2-SULFATASE"/>
    <property type="match status" value="1"/>
</dbReference>
<evidence type="ECO:0000313" key="4">
    <source>
        <dbReference type="EMBL" id="MFC6674269.1"/>
    </source>
</evidence>
<dbReference type="InterPro" id="IPR017850">
    <property type="entry name" value="Alkaline_phosphatase_core_sf"/>
</dbReference>
<dbReference type="SUPFAM" id="SSF53649">
    <property type="entry name" value="Alkaline phosphatase-like"/>
    <property type="match status" value="1"/>
</dbReference>
<dbReference type="Gene3D" id="3.40.720.10">
    <property type="entry name" value="Alkaline Phosphatase, subunit A"/>
    <property type="match status" value="1"/>
</dbReference>
<dbReference type="PANTHER" id="PTHR45953">
    <property type="entry name" value="IDURONATE 2-SULFATASE"/>
    <property type="match status" value="1"/>
</dbReference>
<evidence type="ECO:0000259" key="3">
    <source>
        <dbReference type="Pfam" id="PF00884"/>
    </source>
</evidence>
<feature type="domain" description="Sulfatase N-terminal" evidence="3">
    <location>
        <begin position="18"/>
        <end position="219"/>
    </location>
</feature>